<dbReference type="Pfam" id="PF14529">
    <property type="entry name" value="Exo_endo_phos_2"/>
    <property type="match status" value="1"/>
</dbReference>
<protein>
    <recommendedName>
        <fullName evidence="1">Endonuclease/exonuclease/phosphatase domain-containing protein</fullName>
    </recommendedName>
</protein>
<proteinExistence type="predicted"/>
<reference evidence="2 3" key="2">
    <citation type="journal article" date="2007" name="PLoS Biol.">
        <title>Principles of genome evolution in the Drosophila melanogaster species group.</title>
        <authorList>
            <person name="Ranz J.M."/>
            <person name="Maurin D."/>
            <person name="Chan Y.S."/>
            <person name="von Grotthuss M."/>
            <person name="Hillier L.W."/>
            <person name="Roote J."/>
            <person name="Ashburner M."/>
            <person name="Bergman C.M."/>
        </authorList>
    </citation>
    <scope>NUCLEOTIDE SEQUENCE [LARGE SCALE GENOMIC DNA]</scope>
    <source>
        <strain evidence="3">Tai18E2 / Tucson 14021-0261.01</strain>
    </source>
</reference>
<keyword evidence="3" id="KW-1185">Reference proteome</keyword>
<gene>
    <name evidence="2" type="primary">Dyak\GE27504</name>
    <name evidence="2" type="synonym">GE27504</name>
    <name evidence="2" type="ORF">Dyak_GE27504</name>
</gene>
<accession>A0A0R1E9A3</accession>
<sequence>MDCLGQCRRRSKVLQLQPHLHTIARMESERNRLLVASCYMAHDRTAPPEELRSMVEASPNDQQLIVGADANAHHCVWGSPDINDRVK</sequence>
<dbReference type="EMBL" id="CH893557">
    <property type="protein sequence ID" value="KRK05753.1"/>
    <property type="molecule type" value="Genomic_DNA"/>
</dbReference>
<dbReference type="KEGG" id="dya:Dyak_GE27504"/>
<name>A0A0R1E9A3_DROYA</name>
<dbReference type="InterPro" id="IPR005135">
    <property type="entry name" value="Endo/exonuclease/phosphatase"/>
</dbReference>
<feature type="domain" description="Endonuclease/exonuclease/phosphatase" evidence="1">
    <location>
        <begin position="34"/>
        <end position="83"/>
    </location>
</feature>
<evidence type="ECO:0000259" key="1">
    <source>
        <dbReference type="Pfam" id="PF14529"/>
    </source>
</evidence>
<dbReference type="OrthoDB" id="8054617at2759"/>
<dbReference type="AlphaFoldDB" id="A0A0R1E9A3"/>
<evidence type="ECO:0000313" key="3">
    <source>
        <dbReference type="Proteomes" id="UP000002282"/>
    </source>
</evidence>
<organism evidence="2 3">
    <name type="scientific">Drosophila yakuba</name>
    <name type="common">Fruit fly</name>
    <dbReference type="NCBI Taxonomy" id="7245"/>
    <lineage>
        <taxon>Eukaryota</taxon>
        <taxon>Metazoa</taxon>
        <taxon>Ecdysozoa</taxon>
        <taxon>Arthropoda</taxon>
        <taxon>Hexapoda</taxon>
        <taxon>Insecta</taxon>
        <taxon>Pterygota</taxon>
        <taxon>Neoptera</taxon>
        <taxon>Endopterygota</taxon>
        <taxon>Diptera</taxon>
        <taxon>Brachycera</taxon>
        <taxon>Muscomorpha</taxon>
        <taxon>Ephydroidea</taxon>
        <taxon>Drosophilidae</taxon>
        <taxon>Drosophila</taxon>
        <taxon>Sophophora</taxon>
    </lineage>
</organism>
<dbReference type="SUPFAM" id="SSF56219">
    <property type="entry name" value="DNase I-like"/>
    <property type="match status" value="1"/>
</dbReference>
<evidence type="ECO:0000313" key="2">
    <source>
        <dbReference type="EMBL" id="KRK05753.1"/>
    </source>
</evidence>
<reference evidence="2 3" key="1">
    <citation type="journal article" date="2007" name="Nature">
        <title>Evolution of genes and genomes on the Drosophila phylogeny.</title>
        <authorList>
            <consortium name="Drosophila 12 Genomes Consortium"/>
            <person name="Clark A.G."/>
            <person name="Eisen M.B."/>
            <person name="Smith D.R."/>
            <person name="Bergman C.M."/>
            <person name="Oliver B."/>
            <person name="Markow T.A."/>
            <person name="Kaufman T.C."/>
            <person name="Kellis M."/>
            <person name="Gelbart W."/>
            <person name="Iyer V.N."/>
            <person name="Pollard D.A."/>
            <person name="Sackton T.B."/>
            <person name="Larracuente A.M."/>
            <person name="Singh N.D."/>
            <person name="Abad J.P."/>
            <person name="Abt D.N."/>
            <person name="Adryan B."/>
            <person name="Aguade M."/>
            <person name="Akashi H."/>
            <person name="Anderson W.W."/>
            <person name="Aquadro C.F."/>
            <person name="Ardell D.H."/>
            <person name="Arguello R."/>
            <person name="Artieri C.G."/>
            <person name="Barbash D.A."/>
            <person name="Barker D."/>
            <person name="Barsanti P."/>
            <person name="Batterham P."/>
            <person name="Batzoglou S."/>
            <person name="Begun D."/>
            <person name="Bhutkar A."/>
            <person name="Blanco E."/>
            <person name="Bosak S.A."/>
            <person name="Bradley R.K."/>
            <person name="Brand A.D."/>
            <person name="Brent M.R."/>
            <person name="Brooks A.N."/>
            <person name="Brown R.H."/>
            <person name="Butlin R.K."/>
            <person name="Caggese C."/>
            <person name="Calvi B.R."/>
            <person name="Bernardo de Carvalho A."/>
            <person name="Caspi A."/>
            <person name="Castrezana S."/>
            <person name="Celniker S.E."/>
            <person name="Chang J.L."/>
            <person name="Chapple C."/>
            <person name="Chatterji S."/>
            <person name="Chinwalla A."/>
            <person name="Civetta A."/>
            <person name="Clifton S.W."/>
            <person name="Comeron J.M."/>
            <person name="Costello J.C."/>
            <person name="Coyne J.A."/>
            <person name="Daub J."/>
            <person name="David R.G."/>
            <person name="Delcher A.L."/>
            <person name="Delehaunty K."/>
            <person name="Do C.B."/>
            <person name="Ebling H."/>
            <person name="Edwards K."/>
            <person name="Eickbush T."/>
            <person name="Evans J.D."/>
            <person name="Filipski A."/>
            <person name="Findeiss S."/>
            <person name="Freyhult E."/>
            <person name="Fulton L."/>
            <person name="Fulton R."/>
            <person name="Garcia A.C."/>
            <person name="Gardiner A."/>
            <person name="Garfield D.A."/>
            <person name="Garvin B.E."/>
            <person name="Gibson G."/>
            <person name="Gilbert D."/>
            <person name="Gnerre S."/>
            <person name="Godfrey J."/>
            <person name="Good R."/>
            <person name="Gotea V."/>
            <person name="Gravely B."/>
            <person name="Greenberg A.J."/>
            <person name="Griffiths-Jones S."/>
            <person name="Gross S."/>
            <person name="Guigo R."/>
            <person name="Gustafson E.A."/>
            <person name="Haerty W."/>
            <person name="Hahn M.W."/>
            <person name="Halligan D.L."/>
            <person name="Halpern A.L."/>
            <person name="Halter G.M."/>
            <person name="Han M.V."/>
            <person name="Heger A."/>
            <person name="Hillier L."/>
            <person name="Hinrichs A.S."/>
            <person name="Holmes I."/>
            <person name="Hoskins R.A."/>
            <person name="Hubisz M.J."/>
            <person name="Hultmark D."/>
            <person name="Huntley M.A."/>
            <person name="Jaffe D.B."/>
            <person name="Jagadeeshan S."/>
            <person name="Jeck W.R."/>
            <person name="Johnson J."/>
            <person name="Jones C.D."/>
            <person name="Jordan W.C."/>
            <person name="Karpen G.H."/>
            <person name="Kataoka E."/>
            <person name="Keightley P.D."/>
            <person name="Kheradpour P."/>
            <person name="Kirkness E.F."/>
            <person name="Koerich L.B."/>
            <person name="Kristiansen K."/>
            <person name="Kudrna D."/>
            <person name="Kulathinal R.J."/>
            <person name="Kumar S."/>
            <person name="Kwok R."/>
            <person name="Lander E."/>
            <person name="Langley C.H."/>
            <person name="Lapoint R."/>
            <person name="Lazzaro B.P."/>
            <person name="Lee S.J."/>
            <person name="Levesque L."/>
            <person name="Li R."/>
            <person name="Lin C.F."/>
            <person name="Lin M.F."/>
            <person name="Lindblad-Toh K."/>
            <person name="Llopart A."/>
            <person name="Long M."/>
            <person name="Low L."/>
            <person name="Lozovsky E."/>
            <person name="Lu J."/>
            <person name="Luo M."/>
            <person name="Machado C.A."/>
            <person name="Makalowski W."/>
            <person name="Marzo M."/>
            <person name="Matsuda M."/>
            <person name="Matzkin L."/>
            <person name="McAllister B."/>
            <person name="McBride C.S."/>
            <person name="McKernan B."/>
            <person name="McKernan K."/>
            <person name="Mendez-Lago M."/>
            <person name="Minx P."/>
            <person name="Mollenhauer M.U."/>
            <person name="Montooth K."/>
            <person name="Mount S.M."/>
            <person name="Mu X."/>
            <person name="Myers E."/>
            <person name="Negre B."/>
            <person name="Newfeld S."/>
            <person name="Nielsen R."/>
            <person name="Noor M.A."/>
            <person name="O'Grady P."/>
            <person name="Pachter L."/>
            <person name="Papaceit M."/>
            <person name="Parisi M.J."/>
            <person name="Parisi M."/>
            <person name="Parts L."/>
            <person name="Pedersen J.S."/>
            <person name="Pesole G."/>
            <person name="Phillippy A.M."/>
            <person name="Ponting C.P."/>
            <person name="Pop M."/>
            <person name="Porcelli D."/>
            <person name="Powell J.R."/>
            <person name="Prohaska S."/>
            <person name="Pruitt K."/>
            <person name="Puig M."/>
            <person name="Quesneville H."/>
            <person name="Ram K.R."/>
            <person name="Rand D."/>
            <person name="Rasmussen M.D."/>
            <person name="Reed L.K."/>
            <person name="Reenan R."/>
            <person name="Reily A."/>
            <person name="Remington K.A."/>
            <person name="Rieger T.T."/>
            <person name="Ritchie M.G."/>
            <person name="Robin C."/>
            <person name="Rogers Y.H."/>
            <person name="Rohde C."/>
            <person name="Rozas J."/>
            <person name="Rubenfield M.J."/>
            <person name="Ruiz A."/>
            <person name="Russo S."/>
            <person name="Salzberg S.L."/>
            <person name="Sanchez-Gracia A."/>
            <person name="Saranga D.J."/>
            <person name="Sato H."/>
            <person name="Schaeffer S.W."/>
            <person name="Schatz M.C."/>
            <person name="Schlenke T."/>
            <person name="Schwartz R."/>
            <person name="Segarra C."/>
            <person name="Singh R.S."/>
            <person name="Sirot L."/>
            <person name="Sirota M."/>
            <person name="Sisneros N.B."/>
            <person name="Smith C.D."/>
            <person name="Smith T.F."/>
            <person name="Spieth J."/>
            <person name="Stage D.E."/>
            <person name="Stark A."/>
            <person name="Stephan W."/>
            <person name="Strausberg R.L."/>
            <person name="Strempel S."/>
            <person name="Sturgill D."/>
            <person name="Sutton G."/>
            <person name="Sutton G.G."/>
            <person name="Tao W."/>
            <person name="Teichmann S."/>
            <person name="Tobari Y.N."/>
            <person name="Tomimura Y."/>
            <person name="Tsolas J.M."/>
            <person name="Valente V.L."/>
            <person name="Venter E."/>
            <person name="Venter J.C."/>
            <person name="Vicario S."/>
            <person name="Vieira F.G."/>
            <person name="Vilella A.J."/>
            <person name="Villasante A."/>
            <person name="Walenz B."/>
            <person name="Wang J."/>
            <person name="Wasserman M."/>
            <person name="Watts T."/>
            <person name="Wilson D."/>
            <person name="Wilson R.K."/>
            <person name="Wing R.A."/>
            <person name="Wolfner M.F."/>
            <person name="Wong A."/>
            <person name="Wong G.K."/>
            <person name="Wu C.I."/>
            <person name="Wu G."/>
            <person name="Yamamoto D."/>
            <person name="Yang H.P."/>
            <person name="Yang S.P."/>
            <person name="Yorke J.A."/>
            <person name="Yoshida K."/>
            <person name="Zdobnov E."/>
            <person name="Zhang P."/>
            <person name="Zhang Y."/>
            <person name="Zimin A.V."/>
            <person name="Baldwin J."/>
            <person name="Abdouelleil A."/>
            <person name="Abdulkadir J."/>
            <person name="Abebe A."/>
            <person name="Abera B."/>
            <person name="Abreu J."/>
            <person name="Acer S.C."/>
            <person name="Aftuck L."/>
            <person name="Alexander A."/>
            <person name="An P."/>
            <person name="Anderson E."/>
            <person name="Anderson S."/>
            <person name="Arachi H."/>
            <person name="Azer M."/>
            <person name="Bachantsang P."/>
            <person name="Barry A."/>
            <person name="Bayul T."/>
            <person name="Berlin A."/>
            <person name="Bessette D."/>
            <person name="Bloom T."/>
            <person name="Blye J."/>
            <person name="Boguslavskiy L."/>
            <person name="Bonnet C."/>
            <person name="Boukhgalter B."/>
            <person name="Bourzgui I."/>
            <person name="Brown A."/>
            <person name="Cahill P."/>
            <person name="Channer S."/>
            <person name="Cheshatsang Y."/>
            <person name="Chuda L."/>
            <person name="Citroen M."/>
            <person name="Collymore A."/>
            <person name="Cooke P."/>
            <person name="Costello M."/>
            <person name="D'Aco K."/>
            <person name="Daza R."/>
            <person name="De Haan G."/>
            <person name="DeGray S."/>
            <person name="DeMaso C."/>
            <person name="Dhargay N."/>
            <person name="Dooley K."/>
            <person name="Dooley E."/>
            <person name="Doricent M."/>
            <person name="Dorje P."/>
            <person name="Dorjee K."/>
            <person name="Dupes A."/>
            <person name="Elong R."/>
            <person name="Falk J."/>
            <person name="Farina A."/>
            <person name="Faro S."/>
            <person name="Ferguson D."/>
            <person name="Fisher S."/>
            <person name="Foley C.D."/>
            <person name="Franke A."/>
            <person name="Friedrich D."/>
            <person name="Gadbois L."/>
            <person name="Gearin G."/>
            <person name="Gearin C.R."/>
            <person name="Giannoukos G."/>
            <person name="Goode T."/>
            <person name="Graham J."/>
            <person name="Grandbois E."/>
            <person name="Grewal S."/>
            <person name="Gyaltsen K."/>
            <person name="Hafez N."/>
            <person name="Hagos B."/>
            <person name="Hall J."/>
            <person name="Henson C."/>
            <person name="Hollinger A."/>
            <person name="Honan T."/>
            <person name="Huard M.D."/>
            <person name="Hughes L."/>
            <person name="Hurhula B."/>
            <person name="Husby M.E."/>
            <person name="Kamat A."/>
            <person name="Kanga B."/>
            <person name="Kashin S."/>
            <person name="Khazanovich D."/>
            <person name="Kisner P."/>
            <person name="Lance K."/>
            <person name="Lara M."/>
            <person name="Lee W."/>
            <person name="Lennon N."/>
            <person name="Letendre F."/>
            <person name="LeVine R."/>
            <person name="Lipovsky A."/>
            <person name="Liu X."/>
            <person name="Liu J."/>
            <person name="Liu S."/>
            <person name="Lokyitsang T."/>
            <person name="Lokyitsang Y."/>
            <person name="Lubonja R."/>
            <person name="Lui A."/>
            <person name="MacDonald P."/>
            <person name="Magnisalis V."/>
            <person name="Maru K."/>
            <person name="Matthews C."/>
            <person name="McCusker W."/>
            <person name="McDonough S."/>
            <person name="Mehta T."/>
            <person name="Meldrim J."/>
            <person name="Meneus L."/>
            <person name="Mihai O."/>
            <person name="Mihalev A."/>
            <person name="Mihova T."/>
            <person name="Mittelman R."/>
            <person name="Mlenga V."/>
            <person name="Montmayeur A."/>
            <person name="Mulrain L."/>
            <person name="Navidi A."/>
            <person name="Naylor J."/>
            <person name="Negash T."/>
            <person name="Nguyen T."/>
            <person name="Nguyen N."/>
            <person name="Nicol R."/>
            <person name="Norbu C."/>
            <person name="Norbu N."/>
            <person name="Novod N."/>
            <person name="O'Neill B."/>
            <person name="Osman S."/>
            <person name="Markiewicz E."/>
            <person name="Oyono O.L."/>
            <person name="Patti C."/>
            <person name="Phunkhang P."/>
            <person name="Pierre F."/>
            <person name="Priest M."/>
            <person name="Raghuraman S."/>
            <person name="Rege F."/>
            <person name="Reyes R."/>
            <person name="Rise C."/>
            <person name="Rogov P."/>
            <person name="Ross K."/>
            <person name="Ryan E."/>
            <person name="Settipalli S."/>
            <person name="Shea T."/>
            <person name="Sherpa N."/>
            <person name="Shi L."/>
            <person name="Shih D."/>
            <person name="Sparrow T."/>
            <person name="Spaulding J."/>
            <person name="Stalker J."/>
            <person name="Stange-Thomann N."/>
            <person name="Stavropoulos S."/>
            <person name="Stone C."/>
            <person name="Strader C."/>
            <person name="Tesfaye S."/>
            <person name="Thomson T."/>
            <person name="Thoulutsang Y."/>
            <person name="Thoulutsang D."/>
            <person name="Topham K."/>
            <person name="Topping I."/>
            <person name="Tsamla T."/>
            <person name="Vassiliev H."/>
            <person name="Vo A."/>
            <person name="Wangchuk T."/>
            <person name="Wangdi T."/>
            <person name="Weiand M."/>
            <person name="Wilkinson J."/>
            <person name="Wilson A."/>
            <person name="Yadav S."/>
            <person name="Young G."/>
            <person name="Yu Q."/>
            <person name="Zembek L."/>
            <person name="Zhong D."/>
            <person name="Zimmer A."/>
            <person name="Zwirko Z."/>
            <person name="Jaffe D.B."/>
            <person name="Alvarez P."/>
            <person name="Brockman W."/>
            <person name="Butler J."/>
            <person name="Chin C."/>
            <person name="Gnerre S."/>
            <person name="Grabherr M."/>
            <person name="Kleber M."/>
            <person name="Mauceli E."/>
            <person name="MacCallum I."/>
        </authorList>
    </citation>
    <scope>NUCLEOTIDE SEQUENCE [LARGE SCALE GENOMIC DNA]</scope>
    <source>
        <strain evidence="3">Tai18E2 / Tucson 14021-0261.01</strain>
    </source>
</reference>
<dbReference type="Proteomes" id="UP000002282">
    <property type="component" value="Unassembled WGS sequence"/>
</dbReference>
<dbReference type="InterPro" id="IPR036691">
    <property type="entry name" value="Endo/exonu/phosph_ase_sf"/>
</dbReference>
<dbReference type="Gene3D" id="3.60.10.10">
    <property type="entry name" value="Endonuclease/exonuclease/phosphatase"/>
    <property type="match status" value="1"/>
</dbReference>
<dbReference type="GO" id="GO:0003824">
    <property type="term" value="F:catalytic activity"/>
    <property type="evidence" value="ECO:0007669"/>
    <property type="project" value="InterPro"/>
</dbReference>